<evidence type="ECO:0000313" key="7">
    <source>
        <dbReference type="Proteomes" id="UP000321408"/>
    </source>
</evidence>
<keyword evidence="3 6" id="KW-0413">Isomerase</keyword>
<dbReference type="EC" id="5.4.2.9" evidence="4"/>
<dbReference type="Pfam" id="PF01467">
    <property type="entry name" value="CTP_transf_like"/>
    <property type="match status" value="1"/>
</dbReference>
<accession>A0A5B9DA30</accession>
<dbReference type="NCBIfam" id="TIGR00125">
    <property type="entry name" value="cyt_tran_rel"/>
    <property type="match status" value="1"/>
</dbReference>
<dbReference type="Gene3D" id="3.40.50.620">
    <property type="entry name" value="HUPs"/>
    <property type="match status" value="1"/>
</dbReference>
<dbReference type="AlphaFoldDB" id="A0A5B9DA30"/>
<dbReference type="CDD" id="cd00377">
    <property type="entry name" value="ICL_PEPM"/>
    <property type="match status" value="1"/>
</dbReference>
<keyword evidence="2" id="KW-0548">Nucleotidyltransferase</keyword>
<keyword evidence="1" id="KW-0808">Transferase</keyword>
<dbReference type="SUPFAM" id="SSF52374">
    <property type="entry name" value="Nucleotidylyl transferase"/>
    <property type="match status" value="1"/>
</dbReference>
<dbReference type="GO" id="GO:0016779">
    <property type="term" value="F:nucleotidyltransferase activity"/>
    <property type="evidence" value="ECO:0007669"/>
    <property type="project" value="UniProtKB-KW"/>
</dbReference>
<dbReference type="RefSeq" id="WP_147662696.1">
    <property type="nucleotide sequence ID" value="NZ_CP042905.2"/>
</dbReference>
<dbReference type="InterPro" id="IPR039556">
    <property type="entry name" value="ICL/PEPM"/>
</dbReference>
<dbReference type="OrthoDB" id="9667at2157"/>
<name>A0A5B9DA30_9ARCH</name>
<dbReference type="NCBIfam" id="TIGR02320">
    <property type="entry name" value="PEP_mutase"/>
    <property type="match status" value="1"/>
</dbReference>
<dbReference type="InterPro" id="IPR050385">
    <property type="entry name" value="Archaeal_FAD_synthase"/>
</dbReference>
<proteinExistence type="predicted"/>
<dbReference type="KEGG" id="psyt:DSAG12_01622"/>
<dbReference type="InterPro" id="IPR015813">
    <property type="entry name" value="Pyrv/PenolPyrv_kinase-like_dom"/>
</dbReference>
<sequence length="431" mass="48513">MTKVYVALSADFIHPGHLRIIKEARKLGQVIIGLLTDEAIATYKRLPVLNYQQRKEVIENIQGVSEIIPQNSLDYSENLRKIKPEYVVHGDDWKEGPLKNTRLQVIEVLKEWDGNLIEPEFTEGLNSGQLIKDKFGVGTTPEKRLKKLRTLIQMKPIVRILETHNGLTGRIAELTGIYEGESFREFDGMWESSLTDSTSKGKPDTGCVDITSRIRTINEILDVTTKPMIVDADNGGLVEHFLYTVKTLERLGISAVIIEDKVGMKRNSLFGTDVVQRQDTIENFSTKINSGKKAQVTKDFMIIARIESLILKQGQEDALKRAKAYIKAGADGIMIHSKEDNPDEILTFCKNYNNLKDKVPLVVVPSTYSQITEEELISAGIKVVIYANQLLRSAYPNMLKTAKSILTNHRAKEASDKYCISIKEILDLIPI</sequence>
<evidence type="ECO:0000256" key="3">
    <source>
        <dbReference type="ARBA" id="ARBA00023235"/>
    </source>
</evidence>
<protein>
    <recommendedName>
        <fullName evidence="4">phosphoenolpyruvate mutase</fullName>
        <ecNumber evidence="4">5.4.2.9</ecNumber>
    </recommendedName>
</protein>
<dbReference type="EMBL" id="CP042905">
    <property type="protein sequence ID" value="QEE15795.1"/>
    <property type="molecule type" value="Genomic_DNA"/>
</dbReference>
<dbReference type="Proteomes" id="UP000321408">
    <property type="component" value="Chromosome"/>
</dbReference>
<dbReference type="InterPro" id="IPR004821">
    <property type="entry name" value="Cyt_trans-like"/>
</dbReference>
<dbReference type="InterPro" id="IPR012698">
    <property type="entry name" value="PEnolPyrv_PMutase_core"/>
</dbReference>
<dbReference type="Gene3D" id="3.20.20.60">
    <property type="entry name" value="Phosphoenolpyruvate-binding domains"/>
    <property type="match status" value="1"/>
</dbReference>
<dbReference type="PANTHER" id="PTHR43793">
    <property type="entry name" value="FAD SYNTHASE"/>
    <property type="match status" value="1"/>
</dbReference>
<gene>
    <name evidence="6" type="primary">aepX</name>
    <name evidence="6" type="ORF">DSAG12_01622</name>
</gene>
<evidence type="ECO:0000259" key="5">
    <source>
        <dbReference type="Pfam" id="PF01467"/>
    </source>
</evidence>
<reference evidence="6 7" key="2">
    <citation type="journal article" date="2024" name="Int. J. Syst. Evol. Microbiol.">
        <title>Promethearchaeum syntrophicum gen. nov., sp. nov., an anaerobic, obligately syntrophic archaeon, the first isolate of the lineage 'Asgard' archaea, and proposal of the new archaeal phylum Promethearchaeota phyl. nov. and kingdom Promethearchaeati regn. nov.</title>
        <authorList>
            <person name="Imachi H."/>
            <person name="Nobu M.K."/>
            <person name="Kato S."/>
            <person name="Takaki Y."/>
            <person name="Miyazaki M."/>
            <person name="Miyata M."/>
            <person name="Ogawara M."/>
            <person name="Saito Y."/>
            <person name="Sakai S."/>
            <person name="Tahara Y.O."/>
            <person name="Takano Y."/>
            <person name="Tasumi E."/>
            <person name="Uematsu K."/>
            <person name="Yoshimura T."/>
            <person name="Itoh T."/>
            <person name="Ohkuma M."/>
            <person name="Takai K."/>
        </authorList>
    </citation>
    <scope>NUCLEOTIDE SEQUENCE [LARGE SCALE GENOMIC DNA]</scope>
    <source>
        <strain evidence="6 7">MK-D1</strain>
    </source>
</reference>
<evidence type="ECO:0000256" key="1">
    <source>
        <dbReference type="ARBA" id="ARBA00022679"/>
    </source>
</evidence>
<dbReference type="Pfam" id="PF13714">
    <property type="entry name" value="PEP_mutase"/>
    <property type="match status" value="1"/>
</dbReference>
<organism evidence="6 7">
    <name type="scientific">Promethearchaeum syntrophicum</name>
    <dbReference type="NCBI Taxonomy" id="2594042"/>
    <lineage>
        <taxon>Archaea</taxon>
        <taxon>Promethearchaeati</taxon>
        <taxon>Promethearchaeota</taxon>
        <taxon>Promethearchaeia</taxon>
        <taxon>Promethearchaeales</taxon>
        <taxon>Promethearchaeaceae</taxon>
        <taxon>Promethearchaeum</taxon>
    </lineage>
</organism>
<evidence type="ECO:0000313" key="6">
    <source>
        <dbReference type="EMBL" id="QEE15795.1"/>
    </source>
</evidence>
<evidence type="ECO:0000256" key="4">
    <source>
        <dbReference type="ARBA" id="ARBA00024063"/>
    </source>
</evidence>
<keyword evidence="7" id="KW-1185">Reference proteome</keyword>
<dbReference type="SUPFAM" id="SSF51621">
    <property type="entry name" value="Phosphoenolpyruvate/pyruvate domain"/>
    <property type="match status" value="1"/>
</dbReference>
<dbReference type="GO" id="GO:0050188">
    <property type="term" value="F:phosphoenolpyruvate mutase activity"/>
    <property type="evidence" value="ECO:0007669"/>
    <property type="project" value="UniProtKB-EC"/>
</dbReference>
<dbReference type="PANTHER" id="PTHR43793:SF1">
    <property type="entry name" value="FAD SYNTHASE"/>
    <property type="match status" value="1"/>
</dbReference>
<dbReference type="GeneID" id="41329616"/>
<reference evidence="6 7" key="1">
    <citation type="journal article" date="2020" name="Nature">
        <title>Isolation of an archaeon at the prokaryote-eukaryote interface.</title>
        <authorList>
            <person name="Imachi H."/>
            <person name="Nobu M.K."/>
            <person name="Nakahara N."/>
            <person name="Morono Y."/>
            <person name="Ogawara M."/>
            <person name="Takaki Y."/>
            <person name="Takano Y."/>
            <person name="Uematsu K."/>
            <person name="Ikuta T."/>
            <person name="Ito M."/>
            <person name="Matsui Y."/>
            <person name="Miyazaki M."/>
            <person name="Murata K."/>
            <person name="Saito Y."/>
            <person name="Sakai S."/>
            <person name="Song C."/>
            <person name="Tasumi E."/>
            <person name="Yamanaka Y."/>
            <person name="Yamaguchi T."/>
            <person name="Kamagata Y."/>
            <person name="Tamaki H."/>
            <person name="Takai K."/>
        </authorList>
    </citation>
    <scope>NUCLEOTIDE SEQUENCE [LARGE SCALE GENOMIC DNA]</scope>
    <source>
        <strain evidence="6 7">MK-D1</strain>
    </source>
</reference>
<dbReference type="InterPro" id="IPR040442">
    <property type="entry name" value="Pyrv_kinase-like_dom_sf"/>
</dbReference>
<evidence type="ECO:0000256" key="2">
    <source>
        <dbReference type="ARBA" id="ARBA00022695"/>
    </source>
</evidence>
<dbReference type="InterPro" id="IPR014729">
    <property type="entry name" value="Rossmann-like_a/b/a_fold"/>
</dbReference>
<feature type="domain" description="Cytidyltransferase-like" evidence="5">
    <location>
        <begin position="11"/>
        <end position="100"/>
    </location>
</feature>